<protein>
    <submittedName>
        <fullName evidence="2">Exonuclease</fullName>
    </submittedName>
</protein>
<keyword evidence="2" id="KW-0540">Nuclease</keyword>
<reference evidence="2" key="1">
    <citation type="journal article" date="2021" name="Proc. Natl. Acad. Sci. U.S.A.">
        <title>A Catalog of Tens of Thousands of Viruses from Human Metagenomes Reveals Hidden Associations with Chronic Diseases.</title>
        <authorList>
            <person name="Tisza M.J."/>
            <person name="Buck C.B."/>
        </authorList>
    </citation>
    <scope>NUCLEOTIDE SEQUENCE</scope>
    <source>
        <strain evidence="2">CtICF6</strain>
    </source>
</reference>
<keyword evidence="2" id="KW-0269">Exonuclease</keyword>
<dbReference type="GO" id="GO:0004527">
    <property type="term" value="F:exonuclease activity"/>
    <property type="evidence" value="ECO:0007669"/>
    <property type="project" value="UniProtKB-KW"/>
</dbReference>
<dbReference type="EMBL" id="BK016104">
    <property type="protein sequence ID" value="DAF95151.1"/>
    <property type="molecule type" value="Genomic_DNA"/>
</dbReference>
<evidence type="ECO:0000256" key="1">
    <source>
        <dbReference type="SAM" id="Coils"/>
    </source>
</evidence>
<dbReference type="InterPro" id="IPR011335">
    <property type="entry name" value="Restrct_endonuc-II-like"/>
</dbReference>
<feature type="coiled-coil region" evidence="1">
    <location>
        <begin position="217"/>
        <end position="244"/>
    </location>
</feature>
<name>A0A8S5UL02_9CAUD</name>
<dbReference type="Gene3D" id="3.90.320.10">
    <property type="match status" value="1"/>
</dbReference>
<accession>A0A8S5UL02</accession>
<dbReference type="SUPFAM" id="SSF52980">
    <property type="entry name" value="Restriction endonuclease-like"/>
    <property type="match status" value="1"/>
</dbReference>
<dbReference type="InterPro" id="IPR011604">
    <property type="entry name" value="PDDEXK-like_dom_sf"/>
</dbReference>
<proteinExistence type="predicted"/>
<keyword evidence="2" id="KW-0378">Hydrolase</keyword>
<organism evidence="2">
    <name type="scientific">Siphoviridae sp. ctICF6</name>
    <dbReference type="NCBI Taxonomy" id="2825427"/>
    <lineage>
        <taxon>Viruses</taxon>
        <taxon>Duplodnaviria</taxon>
        <taxon>Heunggongvirae</taxon>
        <taxon>Uroviricota</taxon>
        <taxon>Caudoviricetes</taxon>
    </lineage>
</organism>
<evidence type="ECO:0000313" key="2">
    <source>
        <dbReference type="EMBL" id="DAF95151.1"/>
    </source>
</evidence>
<keyword evidence="1" id="KW-0175">Coiled coil</keyword>
<sequence length="301" mass="34088">MEEGNLTYRVFQDRETWLKAREETIGASSLAHFIATGQLPSPPPDVPAVQSALRFGSIWEPMLVKLYAEHLQLAIASKNTPVERLENGQLAWYDNSFYTDGRLHVSLDAAYRDHGGLLHTVEVKTGSKPSYAFLTTEQRRQYAAQAQIEARMMDTDYAEIIYAQRPPSWETLDADHITERIKKTLDIVIVPDVMDAGALERHATEYEHAEQPTDNEGQQLLAELLEAKDRYEALKDKLATWLDEHPGERVACEGHVARLAETTRTTTDYKAYFSKHPADLTPFQKTSTTTRLSVVKEKKNA</sequence>